<name>A0AAN6WID5_9PEZI</name>
<dbReference type="Proteomes" id="UP001302126">
    <property type="component" value="Unassembled WGS sequence"/>
</dbReference>
<keyword evidence="2" id="KW-1185">Reference proteome</keyword>
<comment type="caution">
    <text evidence="1">The sequence shown here is derived from an EMBL/GenBank/DDBJ whole genome shotgun (WGS) entry which is preliminary data.</text>
</comment>
<gene>
    <name evidence="1" type="ORF">QBC35DRAFT_457071</name>
</gene>
<sequence>MRLLQDPHGRFTLTGDELLDLLKKEASRQPTVVSLGNKKPNQAVLLKALVAALEAESARLAFDYFDAQILAWKGL</sequence>
<dbReference type="AlphaFoldDB" id="A0AAN6WID5"/>
<proteinExistence type="predicted"/>
<reference evidence="1" key="1">
    <citation type="journal article" date="2023" name="Mol. Phylogenet. Evol.">
        <title>Genome-scale phylogeny and comparative genomics of the fungal order Sordariales.</title>
        <authorList>
            <person name="Hensen N."/>
            <person name="Bonometti L."/>
            <person name="Westerberg I."/>
            <person name="Brannstrom I.O."/>
            <person name="Guillou S."/>
            <person name="Cros-Aarteil S."/>
            <person name="Calhoun S."/>
            <person name="Haridas S."/>
            <person name="Kuo A."/>
            <person name="Mondo S."/>
            <person name="Pangilinan J."/>
            <person name="Riley R."/>
            <person name="LaButti K."/>
            <person name="Andreopoulos B."/>
            <person name="Lipzen A."/>
            <person name="Chen C."/>
            <person name="Yan M."/>
            <person name="Daum C."/>
            <person name="Ng V."/>
            <person name="Clum A."/>
            <person name="Steindorff A."/>
            <person name="Ohm R.A."/>
            <person name="Martin F."/>
            <person name="Silar P."/>
            <person name="Natvig D.O."/>
            <person name="Lalanne C."/>
            <person name="Gautier V."/>
            <person name="Ament-Velasquez S.L."/>
            <person name="Kruys A."/>
            <person name="Hutchinson M.I."/>
            <person name="Powell A.J."/>
            <person name="Barry K."/>
            <person name="Miller A.N."/>
            <person name="Grigoriev I.V."/>
            <person name="Debuchy R."/>
            <person name="Gladieux P."/>
            <person name="Hiltunen Thoren M."/>
            <person name="Johannesson H."/>
        </authorList>
    </citation>
    <scope>NUCLEOTIDE SEQUENCE</scope>
    <source>
        <strain evidence="1">PSN309</strain>
    </source>
</reference>
<evidence type="ECO:0000313" key="1">
    <source>
        <dbReference type="EMBL" id="KAK4182658.1"/>
    </source>
</evidence>
<evidence type="ECO:0000313" key="2">
    <source>
        <dbReference type="Proteomes" id="UP001302126"/>
    </source>
</evidence>
<organism evidence="1 2">
    <name type="scientific">Podospora australis</name>
    <dbReference type="NCBI Taxonomy" id="1536484"/>
    <lineage>
        <taxon>Eukaryota</taxon>
        <taxon>Fungi</taxon>
        <taxon>Dikarya</taxon>
        <taxon>Ascomycota</taxon>
        <taxon>Pezizomycotina</taxon>
        <taxon>Sordariomycetes</taxon>
        <taxon>Sordariomycetidae</taxon>
        <taxon>Sordariales</taxon>
        <taxon>Podosporaceae</taxon>
        <taxon>Podospora</taxon>
    </lineage>
</organism>
<dbReference type="EMBL" id="MU864627">
    <property type="protein sequence ID" value="KAK4182658.1"/>
    <property type="molecule type" value="Genomic_DNA"/>
</dbReference>
<accession>A0AAN6WID5</accession>
<reference evidence="1" key="2">
    <citation type="submission" date="2023-05" db="EMBL/GenBank/DDBJ databases">
        <authorList>
            <consortium name="Lawrence Berkeley National Laboratory"/>
            <person name="Steindorff A."/>
            <person name="Hensen N."/>
            <person name="Bonometti L."/>
            <person name="Westerberg I."/>
            <person name="Brannstrom I.O."/>
            <person name="Guillou S."/>
            <person name="Cros-Aarteil S."/>
            <person name="Calhoun S."/>
            <person name="Haridas S."/>
            <person name="Kuo A."/>
            <person name="Mondo S."/>
            <person name="Pangilinan J."/>
            <person name="Riley R."/>
            <person name="Labutti K."/>
            <person name="Andreopoulos B."/>
            <person name="Lipzen A."/>
            <person name="Chen C."/>
            <person name="Yanf M."/>
            <person name="Daum C."/>
            <person name="Ng V."/>
            <person name="Clum A."/>
            <person name="Ohm R."/>
            <person name="Martin F."/>
            <person name="Silar P."/>
            <person name="Natvig D."/>
            <person name="Lalanne C."/>
            <person name="Gautier V."/>
            <person name="Ament-Velasquez S.L."/>
            <person name="Kruys A."/>
            <person name="Hutchinson M.I."/>
            <person name="Powell A.J."/>
            <person name="Barry K."/>
            <person name="Miller A.N."/>
            <person name="Grigoriev I.V."/>
            <person name="Debuchy R."/>
            <person name="Gladieux P."/>
            <person name="Thoren M.H."/>
            <person name="Johannesson H."/>
        </authorList>
    </citation>
    <scope>NUCLEOTIDE SEQUENCE</scope>
    <source>
        <strain evidence="1">PSN309</strain>
    </source>
</reference>
<protein>
    <submittedName>
        <fullName evidence="1">Uncharacterized protein</fullName>
    </submittedName>
</protein>